<keyword evidence="3 6" id="KW-1133">Transmembrane helix</keyword>
<evidence type="ECO:0000256" key="2">
    <source>
        <dbReference type="ARBA" id="ARBA00022692"/>
    </source>
</evidence>
<comment type="caution">
    <text evidence="7">The sequence shown here is derived from an EMBL/GenBank/DDBJ whole genome shotgun (WGS) entry which is preliminary data.</text>
</comment>
<name>A0AAV4JB63_9GAST</name>
<sequence>MTIIYQYRVATTSLGGFLKLLRAWRGSVYKLMYKELVIFVSLYALVSSVYRLALTQKQKRKFESLAMDLHSVSTAIPLSFVLGFYVTIIVQRWWEQFTNVPWPDRVVLVVVVVEVVVVVIVVVVILVVVVVLIVVTIVVVVVVVVVIVIVVVEIVVVVLLVVVKVVKVVVVLEAEVVVVVVVV</sequence>
<comment type="subcellular location">
    <subcellularLocation>
        <location evidence="6">Cell membrane</location>
        <topology evidence="6">Multi-pass membrane protein</topology>
    </subcellularLocation>
    <subcellularLocation>
        <location evidence="1">Membrane</location>
    </subcellularLocation>
</comment>
<dbReference type="InterPro" id="IPR021134">
    <property type="entry name" value="Bestrophin-like"/>
</dbReference>
<comment type="function">
    <text evidence="6">Forms chloride channels.</text>
</comment>
<dbReference type="EMBL" id="BMAT01013728">
    <property type="protein sequence ID" value="GFS18923.1"/>
    <property type="molecule type" value="Genomic_DNA"/>
</dbReference>
<evidence type="ECO:0000256" key="3">
    <source>
        <dbReference type="ARBA" id="ARBA00022989"/>
    </source>
</evidence>
<dbReference type="PANTHER" id="PTHR10736">
    <property type="entry name" value="BESTROPHIN"/>
    <property type="match status" value="1"/>
</dbReference>
<dbReference type="PANTHER" id="PTHR10736:SF0">
    <property type="entry name" value="BESTROPHIN HOMOLOG"/>
    <property type="match status" value="1"/>
</dbReference>
<evidence type="ECO:0000313" key="8">
    <source>
        <dbReference type="Proteomes" id="UP000762676"/>
    </source>
</evidence>
<feature type="transmembrane region" description="Helical" evidence="6">
    <location>
        <begin position="139"/>
        <end position="163"/>
    </location>
</feature>
<protein>
    <recommendedName>
        <fullName evidence="6">Bestrophin homolog</fullName>
    </recommendedName>
</protein>
<keyword evidence="6" id="KW-1003">Cell membrane</keyword>
<dbReference type="AlphaFoldDB" id="A0AAV4JB63"/>
<comment type="similarity">
    <text evidence="5 6">Belongs to the anion channel-forming bestrophin (TC 1.A.46) family. Calcium-sensitive chloride channel subfamily.</text>
</comment>
<feature type="transmembrane region" description="Helical" evidence="6">
    <location>
        <begin position="106"/>
        <end position="132"/>
    </location>
</feature>
<proteinExistence type="inferred from homology"/>
<evidence type="ECO:0000256" key="1">
    <source>
        <dbReference type="ARBA" id="ARBA00004370"/>
    </source>
</evidence>
<keyword evidence="2 6" id="KW-0812">Transmembrane</keyword>
<evidence type="ECO:0000256" key="5">
    <source>
        <dbReference type="ARBA" id="ARBA00034769"/>
    </source>
</evidence>
<dbReference type="InterPro" id="IPR000615">
    <property type="entry name" value="Bestrophin"/>
</dbReference>
<dbReference type="GO" id="GO:0034707">
    <property type="term" value="C:chloride channel complex"/>
    <property type="evidence" value="ECO:0007669"/>
    <property type="project" value="UniProtKB-KW"/>
</dbReference>
<keyword evidence="6" id="KW-0406">Ion transport</keyword>
<dbReference type="GO" id="GO:0005254">
    <property type="term" value="F:chloride channel activity"/>
    <property type="evidence" value="ECO:0007669"/>
    <property type="project" value="UniProtKB-KW"/>
</dbReference>
<evidence type="ECO:0000313" key="7">
    <source>
        <dbReference type="EMBL" id="GFS18923.1"/>
    </source>
</evidence>
<gene>
    <name evidence="7" type="ORF">ElyMa_006859800</name>
</gene>
<dbReference type="Pfam" id="PF01062">
    <property type="entry name" value="Bestrophin"/>
    <property type="match status" value="1"/>
</dbReference>
<dbReference type="GO" id="GO:0005886">
    <property type="term" value="C:plasma membrane"/>
    <property type="evidence" value="ECO:0007669"/>
    <property type="project" value="UniProtKB-SubCell"/>
</dbReference>
<feature type="transmembrane region" description="Helical" evidence="6">
    <location>
        <begin position="75"/>
        <end position="94"/>
    </location>
</feature>
<reference evidence="7 8" key="1">
    <citation type="journal article" date="2021" name="Elife">
        <title>Chloroplast acquisition without the gene transfer in kleptoplastic sea slugs, Plakobranchus ocellatus.</title>
        <authorList>
            <person name="Maeda T."/>
            <person name="Takahashi S."/>
            <person name="Yoshida T."/>
            <person name="Shimamura S."/>
            <person name="Takaki Y."/>
            <person name="Nagai Y."/>
            <person name="Toyoda A."/>
            <person name="Suzuki Y."/>
            <person name="Arimoto A."/>
            <person name="Ishii H."/>
            <person name="Satoh N."/>
            <person name="Nishiyama T."/>
            <person name="Hasebe M."/>
            <person name="Maruyama T."/>
            <person name="Minagawa J."/>
            <person name="Obokata J."/>
            <person name="Shigenobu S."/>
        </authorList>
    </citation>
    <scope>NUCLEOTIDE SEQUENCE [LARGE SCALE GENOMIC DNA]</scope>
</reference>
<keyword evidence="4 6" id="KW-0472">Membrane</keyword>
<keyword evidence="6" id="KW-0407">Ion channel</keyword>
<keyword evidence="8" id="KW-1185">Reference proteome</keyword>
<keyword evidence="6" id="KW-0869">Chloride channel</keyword>
<dbReference type="Proteomes" id="UP000762676">
    <property type="component" value="Unassembled WGS sequence"/>
</dbReference>
<keyword evidence="6" id="KW-0813">Transport</keyword>
<organism evidence="7 8">
    <name type="scientific">Elysia marginata</name>
    <dbReference type="NCBI Taxonomy" id="1093978"/>
    <lineage>
        <taxon>Eukaryota</taxon>
        <taxon>Metazoa</taxon>
        <taxon>Spiralia</taxon>
        <taxon>Lophotrochozoa</taxon>
        <taxon>Mollusca</taxon>
        <taxon>Gastropoda</taxon>
        <taxon>Heterobranchia</taxon>
        <taxon>Euthyneura</taxon>
        <taxon>Panpulmonata</taxon>
        <taxon>Sacoglossa</taxon>
        <taxon>Placobranchoidea</taxon>
        <taxon>Plakobranchidae</taxon>
        <taxon>Elysia</taxon>
    </lineage>
</organism>
<feature type="transmembrane region" description="Helical" evidence="6">
    <location>
        <begin position="36"/>
        <end position="54"/>
    </location>
</feature>
<evidence type="ECO:0000256" key="4">
    <source>
        <dbReference type="ARBA" id="ARBA00023136"/>
    </source>
</evidence>
<accession>A0AAV4JB63</accession>
<keyword evidence="6" id="KW-0868">Chloride</keyword>
<evidence type="ECO:0000256" key="6">
    <source>
        <dbReference type="RuleBase" id="RU363126"/>
    </source>
</evidence>